<feature type="compositionally biased region" description="Low complexity" evidence="1">
    <location>
        <begin position="346"/>
        <end position="363"/>
    </location>
</feature>
<protein>
    <submittedName>
        <fullName evidence="3">Retrovirus-related Pol polyprotein from transposon TNT 1-94</fullName>
    </submittedName>
</protein>
<feature type="compositionally biased region" description="Polar residues" evidence="1">
    <location>
        <begin position="13"/>
        <end position="27"/>
    </location>
</feature>
<feature type="region of interest" description="Disordered" evidence="1">
    <location>
        <begin position="342"/>
        <end position="388"/>
    </location>
</feature>
<feature type="compositionally biased region" description="Low complexity" evidence="1">
    <location>
        <begin position="29"/>
        <end position="40"/>
    </location>
</feature>
<organism evidence="3">
    <name type="scientific">Tanacetum cinerariifolium</name>
    <name type="common">Dalmatian daisy</name>
    <name type="synonym">Chrysanthemum cinerariifolium</name>
    <dbReference type="NCBI Taxonomy" id="118510"/>
    <lineage>
        <taxon>Eukaryota</taxon>
        <taxon>Viridiplantae</taxon>
        <taxon>Streptophyta</taxon>
        <taxon>Embryophyta</taxon>
        <taxon>Tracheophyta</taxon>
        <taxon>Spermatophyta</taxon>
        <taxon>Magnoliopsida</taxon>
        <taxon>eudicotyledons</taxon>
        <taxon>Gunneridae</taxon>
        <taxon>Pentapetalae</taxon>
        <taxon>asterids</taxon>
        <taxon>campanulids</taxon>
        <taxon>Asterales</taxon>
        <taxon>Asteraceae</taxon>
        <taxon>Asteroideae</taxon>
        <taxon>Anthemideae</taxon>
        <taxon>Anthemidinae</taxon>
        <taxon>Tanacetum</taxon>
    </lineage>
</organism>
<feature type="region of interest" description="Disordered" evidence="1">
    <location>
        <begin position="1"/>
        <end position="40"/>
    </location>
</feature>
<proteinExistence type="predicted"/>
<sequence length="450" mass="50379">MFGTVPPIPPPLGTSSGNTGSPNTNRVDTMPTNDSTNTTTTTNVAQNVVDKNLPQLFDYRGGSHVTNVPAFNKKEFTSWKVRFLYKTAKEMWNDLILAHEGLSDTRDTEIAALRLKFNAFKLLEGEKLNGTFTRLKCLLNDLENTGVIIPQAKVNATFVNSHPRKWLSMNQTQRENNSIKNDCLATLYGKYNYKEGLDDQIYESETQKLNIQASCSKALISNIIFRTVTQMLKKIKGPTMNSWPMCMMSIMKELCWQIIKDEGTTKIRAFMAIVEDEPSVEKADARYGQWVDITMKKEPLPHLPKLIGVNPTAVPNTCSDKKVDSSTEKLLLTLMEEVNGLKKQTKIPSSTSPSISQSSSSKSTKQKTWKPRIANKRSTKPTESRHMTGVKQYLHRYSEESGPKVVFGDDSSSDTEGYGSVNRNGITFTRVAYVNGLKHNLISINQLCDA</sequence>
<evidence type="ECO:0000259" key="2">
    <source>
        <dbReference type="Pfam" id="PF22936"/>
    </source>
</evidence>
<name>A0A699GUG3_TANCI</name>
<comment type="caution">
    <text evidence="3">The sequence shown here is derived from an EMBL/GenBank/DDBJ whole genome shotgun (WGS) entry which is preliminary data.</text>
</comment>
<accession>A0A699GUG3</accession>
<evidence type="ECO:0000256" key="1">
    <source>
        <dbReference type="SAM" id="MobiDB-lite"/>
    </source>
</evidence>
<reference evidence="3" key="1">
    <citation type="journal article" date="2019" name="Sci. Rep.">
        <title>Draft genome of Tanacetum cinerariifolium, the natural source of mosquito coil.</title>
        <authorList>
            <person name="Yamashiro T."/>
            <person name="Shiraishi A."/>
            <person name="Satake H."/>
            <person name="Nakayama K."/>
        </authorList>
    </citation>
    <scope>NUCLEOTIDE SEQUENCE</scope>
</reference>
<feature type="compositionally biased region" description="Pro residues" evidence="1">
    <location>
        <begin position="1"/>
        <end position="12"/>
    </location>
</feature>
<feature type="compositionally biased region" description="Basic residues" evidence="1">
    <location>
        <begin position="364"/>
        <end position="379"/>
    </location>
</feature>
<dbReference type="Pfam" id="PF14223">
    <property type="entry name" value="Retrotran_gag_2"/>
    <property type="match status" value="1"/>
</dbReference>
<gene>
    <name evidence="3" type="ORF">Tci_211329</name>
</gene>
<dbReference type="Pfam" id="PF22936">
    <property type="entry name" value="Pol_BBD"/>
    <property type="match status" value="1"/>
</dbReference>
<evidence type="ECO:0000313" key="3">
    <source>
        <dbReference type="EMBL" id="GEW39353.1"/>
    </source>
</evidence>
<feature type="domain" description="Retrovirus-related Pol polyprotein from transposon TNT 1-94-like beta-barrel" evidence="2">
    <location>
        <begin position="384"/>
        <end position="448"/>
    </location>
</feature>
<dbReference type="InterPro" id="IPR054722">
    <property type="entry name" value="PolX-like_BBD"/>
</dbReference>
<dbReference type="AlphaFoldDB" id="A0A699GUG3"/>
<dbReference type="EMBL" id="BKCJ010056546">
    <property type="protein sequence ID" value="GEW39353.1"/>
    <property type="molecule type" value="Genomic_DNA"/>
</dbReference>